<sequence length="94" mass="10578">NKHFFFFLKQCSGIFMVFSLSKRILQYFDAIKAKLKDKCQDQPPRDIIKNKDKDGHLLIILGTAAGLSAVPSGGPSGPVASTWNQIRDQMVRHF</sequence>
<proteinExistence type="predicted"/>
<gene>
    <name evidence="1" type="ORF">L9F63_007265</name>
</gene>
<dbReference type="AlphaFoldDB" id="A0AAD7Z8U7"/>
<comment type="caution">
    <text evidence="1">The sequence shown here is derived from an EMBL/GenBank/DDBJ whole genome shotgun (WGS) entry which is preliminary data.</text>
</comment>
<dbReference type="EMBL" id="JASPKZ010009818">
    <property type="protein sequence ID" value="KAJ9575857.1"/>
    <property type="molecule type" value="Genomic_DNA"/>
</dbReference>
<feature type="non-terminal residue" evidence="1">
    <location>
        <position position="1"/>
    </location>
</feature>
<feature type="non-terminal residue" evidence="1">
    <location>
        <position position="94"/>
    </location>
</feature>
<evidence type="ECO:0000313" key="2">
    <source>
        <dbReference type="Proteomes" id="UP001233999"/>
    </source>
</evidence>
<reference evidence="1" key="2">
    <citation type="submission" date="2023-05" db="EMBL/GenBank/DDBJ databases">
        <authorList>
            <person name="Fouks B."/>
        </authorList>
    </citation>
    <scope>NUCLEOTIDE SEQUENCE</scope>
    <source>
        <strain evidence="1">Stay&amp;Tobe</strain>
        <tissue evidence="1">Testes</tissue>
    </source>
</reference>
<organism evidence="1 2">
    <name type="scientific">Diploptera punctata</name>
    <name type="common">Pacific beetle cockroach</name>
    <dbReference type="NCBI Taxonomy" id="6984"/>
    <lineage>
        <taxon>Eukaryota</taxon>
        <taxon>Metazoa</taxon>
        <taxon>Ecdysozoa</taxon>
        <taxon>Arthropoda</taxon>
        <taxon>Hexapoda</taxon>
        <taxon>Insecta</taxon>
        <taxon>Pterygota</taxon>
        <taxon>Neoptera</taxon>
        <taxon>Polyneoptera</taxon>
        <taxon>Dictyoptera</taxon>
        <taxon>Blattodea</taxon>
        <taxon>Blaberoidea</taxon>
        <taxon>Blaberidae</taxon>
        <taxon>Diplopterinae</taxon>
        <taxon>Diploptera</taxon>
    </lineage>
</organism>
<reference evidence="1" key="1">
    <citation type="journal article" date="2023" name="IScience">
        <title>Live-bearing cockroach genome reveals convergent evolutionary mechanisms linked to viviparity in insects and beyond.</title>
        <authorList>
            <person name="Fouks B."/>
            <person name="Harrison M.C."/>
            <person name="Mikhailova A.A."/>
            <person name="Marchal E."/>
            <person name="English S."/>
            <person name="Carruthers M."/>
            <person name="Jennings E.C."/>
            <person name="Chiamaka E.L."/>
            <person name="Frigard R.A."/>
            <person name="Pippel M."/>
            <person name="Attardo G.M."/>
            <person name="Benoit J.B."/>
            <person name="Bornberg-Bauer E."/>
            <person name="Tobe S.S."/>
        </authorList>
    </citation>
    <scope>NUCLEOTIDE SEQUENCE</scope>
    <source>
        <strain evidence="1">Stay&amp;Tobe</strain>
    </source>
</reference>
<keyword evidence="2" id="KW-1185">Reference proteome</keyword>
<accession>A0AAD7Z8U7</accession>
<evidence type="ECO:0000313" key="1">
    <source>
        <dbReference type="EMBL" id="KAJ9575857.1"/>
    </source>
</evidence>
<name>A0AAD7Z8U7_DIPPU</name>
<dbReference type="Proteomes" id="UP001233999">
    <property type="component" value="Unassembled WGS sequence"/>
</dbReference>
<protein>
    <submittedName>
        <fullName evidence="1">Uncharacterized protein</fullName>
    </submittedName>
</protein>